<dbReference type="KEGG" id="daf:Desaf_1436"/>
<organism evidence="2 3">
    <name type="scientific">Desulfocurvibacter africanus subsp. africanus str. Walvis Bay</name>
    <dbReference type="NCBI Taxonomy" id="690850"/>
    <lineage>
        <taxon>Bacteria</taxon>
        <taxon>Pseudomonadati</taxon>
        <taxon>Thermodesulfobacteriota</taxon>
        <taxon>Desulfovibrionia</taxon>
        <taxon>Desulfovibrionales</taxon>
        <taxon>Desulfovibrionaceae</taxon>
        <taxon>Desulfocurvibacter</taxon>
    </lineage>
</organism>
<evidence type="ECO:0000313" key="3">
    <source>
        <dbReference type="Proteomes" id="UP000007844"/>
    </source>
</evidence>
<keyword evidence="1" id="KW-0472">Membrane</keyword>
<dbReference type="HOGENOM" id="CLU_2933784_0_0_7"/>
<dbReference type="Proteomes" id="UP000007844">
    <property type="component" value="Chromosome"/>
</dbReference>
<reference evidence="2 3" key="1">
    <citation type="journal article" date="2011" name="J. Bacteriol.">
        <title>Genome sequence of the mercury-methylating and pleomorphic Desulfovibrio africanus Strain Walvis Bay.</title>
        <authorList>
            <person name="Brown S.D."/>
            <person name="Wall J.D."/>
            <person name="Kucken A.M."/>
            <person name="Gilmour C.C."/>
            <person name="Podar M."/>
            <person name="Brandt C.C."/>
            <person name="Teshima H."/>
            <person name="Detter J.C."/>
            <person name="Han C.S."/>
            <person name="Land M.L."/>
            <person name="Lucas S."/>
            <person name="Han J."/>
            <person name="Pennacchio L."/>
            <person name="Nolan M."/>
            <person name="Pitluck S."/>
            <person name="Woyke T."/>
            <person name="Goodwin L."/>
            <person name="Palumbo A.V."/>
            <person name="Elias D.A."/>
        </authorList>
    </citation>
    <scope>NUCLEOTIDE SEQUENCE [LARGE SCALE GENOMIC DNA]</scope>
    <source>
        <strain evidence="2 3">Walvis Bay</strain>
    </source>
</reference>
<protein>
    <submittedName>
        <fullName evidence="2">Uncharacterized protein</fullName>
    </submittedName>
</protein>
<evidence type="ECO:0000313" key="2">
    <source>
        <dbReference type="EMBL" id="EGJ49773.1"/>
    </source>
</evidence>
<keyword evidence="3" id="KW-1185">Reference proteome</keyword>
<keyword evidence="1" id="KW-0812">Transmembrane</keyword>
<gene>
    <name evidence="2" type="ORF">Desaf_1436</name>
</gene>
<name>F3Z071_DESAF</name>
<feature type="transmembrane region" description="Helical" evidence="1">
    <location>
        <begin position="6"/>
        <end position="24"/>
    </location>
</feature>
<dbReference type="RefSeq" id="WP_014259561.1">
    <property type="nucleotide sequence ID" value="NC_016629.1"/>
</dbReference>
<sequence length="60" mass="6740">MLWISLVQIVLVLGLAVSGFEYFMKRRSAEGEEKKTLAVHFLIRIAVLSAAIFGLDHFFG</sequence>
<keyword evidence="1" id="KW-1133">Transmembrane helix</keyword>
<dbReference type="EMBL" id="CP003221">
    <property type="protein sequence ID" value="EGJ49773.1"/>
    <property type="molecule type" value="Genomic_DNA"/>
</dbReference>
<feature type="transmembrane region" description="Helical" evidence="1">
    <location>
        <begin position="36"/>
        <end position="55"/>
    </location>
</feature>
<evidence type="ECO:0000256" key="1">
    <source>
        <dbReference type="SAM" id="Phobius"/>
    </source>
</evidence>
<dbReference type="AlphaFoldDB" id="F3Z071"/>
<accession>F3Z071</accession>
<proteinExistence type="predicted"/>